<comment type="caution">
    <text evidence="10">The sequence shown here is derived from an EMBL/GenBank/DDBJ whole genome shotgun (WGS) entry which is preliminary data.</text>
</comment>
<evidence type="ECO:0000256" key="4">
    <source>
        <dbReference type="ARBA" id="ARBA00022692"/>
    </source>
</evidence>
<dbReference type="EMBL" id="BPPX01000018">
    <property type="protein sequence ID" value="GJC85568.1"/>
    <property type="molecule type" value="Genomic_DNA"/>
</dbReference>
<evidence type="ECO:0000256" key="1">
    <source>
        <dbReference type="ARBA" id="ARBA00004448"/>
    </source>
</evidence>
<evidence type="ECO:0000313" key="10">
    <source>
        <dbReference type="EMBL" id="GJC85568.1"/>
    </source>
</evidence>
<keyword evidence="7 9" id="KW-0496">Mitochondrion</keyword>
<dbReference type="Proteomes" id="UP001055172">
    <property type="component" value="Unassembled WGS sequence"/>
</dbReference>
<keyword evidence="10" id="KW-0670">Pyruvate</keyword>
<keyword evidence="6" id="KW-1133">Transmembrane helix</keyword>
<protein>
    <recommendedName>
        <fullName evidence="9">Mitochondrial pyruvate carrier</fullName>
    </recommendedName>
</protein>
<comment type="function">
    <text evidence="9">Mediates the uptake of pyruvate into mitochondria.</text>
</comment>
<evidence type="ECO:0000256" key="5">
    <source>
        <dbReference type="ARBA" id="ARBA00022792"/>
    </source>
</evidence>
<evidence type="ECO:0000256" key="7">
    <source>
        <dbReference type="ARBA" id="ARBA00023128"/>
    </source>
</evidence>
<keyword evidence="3 9" id="KW-0813">Transport</keyword>
<organism evidence="10 11">
    <name type="scientific">Colletotrichum liriopes</name>
    <dbReference type="NCBI Taxonomy" id="708192"/>
    <lineage>
        <taxon>Eukaryota</taxon>
        <taxon>Fungi</taxon>
        <taxon>Dikarya</taxon>
        <taxon>Ascomycota</taxon>
        <taxon>Pezizomycotina</taxon>
        <taxon>Sordariomycetes</taxon>
        <taxon>Hypocreomycetidae</taxon>
        <taxon>Glomerellales</taxon>
        <taxon>Glomerellaceae</taxon>
        <taxon>Colletotrichum</taxon>
        <taxon>Colletotrichum spaethianum species complex</taxon>
    </lineage>
</organism>
<name>A0AA37GSW6_9PEZI</name>
<dbReference type="InterPro" id="IPR005336">
    <property type="entry name" value="MPC"/>
</dbReference>
<proteinExistence type="inferred from homology"/>
<sequence length="189" mass="21227">MAPANNFFNAARPAFRQQMFAGAQIRNAFRTSQFRSQFRESSKRWQSSTASAEAQASWFKRMWDSPVGIKTVHFWAPVMKWALVLAGVADFARPAEKLSLTQNGALTATGIIWTRWCLIIKPKNYLYVAPYPTVRTLTDIRSLAAVNFFLGVVGVVQCSRILMWQSSQKKSAGELAQEVKEDVKEAVSS</sequence>
<dbReference type="PANTHER" id="PTHR14154">
    <property type="entry name" value="UPF0041 BRAIN PROTEIN 44-RELATED"/>
    <property type="match status" value="1"/>
</dbReference>
<comment type="subcellular location">
    <subcellularLocation>
        <location evidence="1 9">Mitochondrion inner membrane</location>
        <topology evidence="1 9">Multi-pass membrane protein</topology>
    </subcellularLocation>
</comment>
<keyword evidence="11" id="KW-1185">Reference proteome</keyword>
<evidence type="ECO:0000256" key="2">
    <source>
        <dbReference type="ARBA" id="ARBA00006416"/>
    </source>
</evidence>
<evidence type="ECO:0000256" key="6">
    <source>
        <dbReference type="ARBA" id="ARBA00022989"/>
    </source>
</evidence>
<dbReference type="AlphaFoldDB" id="A0AA37GSW6"/>
<reference evidence="10 11" key="1">
    <citation type="submission" date="2021-07" db="EMBL/GenBank/DDBJ databases">
        <title>Genome data of Colletotrichum spaethianum.</title>
        <authorList>
            <person name="Utami Y.D."/>
            <person name="Hiruma K."/>
        </authorList>
    </citation>
    <scope>NUCLEOTIDE SEQUENCE [LARGE SCALE GENOMIC DNA]</scope>
    <source>
        <strain evidence="10 11">MAFF 242679</strain>
    </source>
</reference>
<dbReference type="GO" id="GO:0006850">
    <property type="term" value="P:pyruvate import into mitochondria"/>
    <property type="evidence" value="ECO:0007669"/>
    <property type="project" value="InterPro"/>
</dbReference>
<keyword evidence="5 9" id="KW-0999">Mitochondrion inner membrane</keyword>
<dbReference type="Pfam" id="PF03650">
    <property type="entry name" value="MPC"/>
    <property type="match status" value="1"/>
</dbReference>
<evidence type="ECO:0000256" key="8">
    <source>
        <dbReference type="ARBA" id="ARBA00023136"/>
    </source>
</evidence>
<keyword evidence="4" id="KW-0812">Transmembrane</keyword>
<evidence type="ECO:0000256" key="9">
    <source>
        <dbReference type="RuleBase" id="RU363100"/>
    </source>
</evidence>
<keyword evidence="8" id="KW-0472">Membrane</keyword>
<accession>A0AA37GSW6</accession>
<dbReference type="GO" id="GO:0005743">
    <property type="term" value="C:mitochondrial inner membrane"/>
    <property type="evidence" value="ECO:0007669"/>
    <property type="project" value="UniProtKB-SubCell"/>
</dbReference>
<gene>
    <name evidence="10" type="ORF">ColLi_08406</name>
</gene>
<evidence type="ECO:0000313" key="11">
    <source>
        <dbReference type="Proteomes" id="UP001055172"/>
    </source>
</evidence>
<comment type="similarity">
    <text evidence="2 9">Belongs to the mitochondrial pyruvate carrier (MPC) (TC 2.A.105) family.</text>
</comment>
<evidence type="ECO:0000256" key="3">
    <source>
        <dbReference type="ARBA" id="ARBA00022448"/>
    </source>
</evidence>